<dbReference type="PANTHER" id="PTHR22950">
    <property type="entry name" value="AMINO ACID TRANSPORTER"/>
    <property type="match status" value="1"/>
</dbReference>
<feature type="transmembrane region" description="Helical" evidence="6">
    <location>
        <begin position="402"/>
        <end position="423"/>
    </location>
</feature>
<dbReference type="RefSeq" id="XP_049136713.1">
    <property type="nucleotide sequence ID" value="XM_049280756.1"/>
</dbReference>
<feature type="transmembrane region" description="Helical" evidence="6">
    <location>
        <begin position="327"/>
        <end position="348"/>
    </location>
</feature>
<keyword evidence="4 6" id="KW-1133">Transmembrane helix</keyword>
<keyword evidence="9" id="KW-1185">Reference proteome</keyword>
<feature type="domain" description="Amino acid transporter transmembrane" evidence="7">
    <location>
        <begin position="147"/>
        <end position="528"/>
    </location>
</feature>
<feature type="transmembrane region" description="Helical" evidence="6">
    <location>
        <begin position="444"/>
        <end position="466"/>
    </location>
</feature>
<dbReference type="PANTHER" id="PTHR22950:SF683">
    <property type="entry name" value="AMINO ACID TRANSPORTER (EUROFUNG)"/>
    <property type="match status" value="1"/>
</dbReference>
<dbReference type="KEGG" id="clup:CLUP02_01719"/>
<dbReference type="GeneID" id="73335766"/>
<dbReference type="InterPro" id="IPR013057">
    <property type="entry name" value="AA_transpt_TM"/>
</dbReference>
<evidence type="ECO:0000313" key="9">
    <source>
        <dbReference type="Proteomes" id="UP000830671"/>
    </source>
</evidence>
<sequence>MGRLSGTSCRRKPVRLIEREILAALAGFSSWLGLRGCREGRAWTGFVQKRIIPSPNLGMGLLIMPLSYQSLYCQRLSPTTTTLDSSIRLSFQLGLNFKVTFKNKEDVEALGPVSTHSQQGQVLEDPNASYDAVFGEIKEGGPNYRNVGWKGTVALMMKTQIGLGVLSIPGVFDVLGIVPGVIALCCIAAITTWSDYIVGVFKLRHPEVYGIDDVGRLLFGRVGREFFGIVFCLYWIFVAGSGMLGASIALNSVSLHGACTAGFVAIAAAIGFCFGSIQTLGKITWFAWVGLICIMSAIFTVTVAVGVQDRPAAAPQTGHWTSDYKVASSALSTLVFAFAGTPAFFSIVSEMRDPRHYTRALVICQGGVTATYIAIGCVVYYFCGSYVASPALGSAGATMKRVCYGLAFPGLIVTTTLVIHLPAKYIFIRLLRGSRHLTENTMKHWGIWLACTASIAIIAYVIASSIPVFDGLVALVGALFGTLLSFQPMGCMWLYDHWAEGKLEKRPRWIAMVCFSCFVVISGTFLMIAGAYGSVVGIMDSYKKSGGSAAFSCADNSNSVSSAH</sequence>
<feature type="transmembrane region" description="Helical" evidence="6">
    <location>
        <begin position="226"/>
        <end position="249"/>
    </location>
</feature>
<evidence type="ECO:0000256" key="6">
    <source>
        <dbReference type="SAM" id="Phobius"/>
    </source>
</evidence>
<dbReference type="Pfam" id="PF01490">
    <property type="entry name" value="Aa_trans"/>
    <property type="match status" value="1"/>
</dbReference>
<evidence type="ECO:0000256" key="5">
    <source>
        <dbReference type="ARBA" id="ARBA00023136"/>
    </source>
</evidence>
<keyword evidence="5 6" id="KW-0472">Membrane</keyword>
<protein>
    <submittedName>
        <fullName evidence="8">Transmembrane amino acid transporter</fullName>
    </submittedName>
</protein>
<evidence type="ECO:0000256" key="1">
    <source>
        <dbReference type="ARBA" id="ARBA00004141"/>
    </source>
</evidence>
<keyword evidence="3 6" id="KW-0812">Transmembrane</keyword>
<dbReference type="AlphaFoldDB" id="A0A9Q8W9J9"/>
<dbReference type="Proteomes" id="UP000830671">
    <property type="component" value="Chromosome 1"/>
</dbReference>
<name>A0A9Q8W9J9_9PEZI</name>
<feature type="transmembrane region" description="Helical" evidence="6">
    <location>
        <begin position="360"/>
        <end position="382"/>
    </location>
</feature>
<comment type="similarity">
    <text evidence="2">Belongs to the amino acid/polyamine transporter 2 family.</text>
</comment>
<reference evidence="8" key="1">
    <citation type="journal article" date="2021" name="Mol. Plant Microbe Interact.">
        <title>Complete Genome Sequence of the Plant-Pathogenic Fungus Colletotrichum lupini.</title>
        <authorList>
            <person name="Baroncelli R."/>
            <person name="Pensec F."/>
            <person name="Da Lio D."/>
            <person name="Boufleur T."/>
            <person name="Vicente I."/>
            <person name="Sarrocco S."/>
            <person name="Picot A."/>
            <person name="Baraldi E."/>
            <person name="Sukno S."/>
            <person name="Thon M."/>
            <person name="Le Floch G."/>
        </authorList>
    </citation>
    <scope>NUCLEOTIDE SEQUENCE</scope>
    <source>
        <strain evidence="8">IMI 504893</strain>
    </source>
</reference>
<feature type="transmembrane region" description="Helical" evidence="6">
    <location>
        <begin position="472"/>
        <end position="495"/>
    </location>
</feature>
<evidence type="ECO:0000313" key="8">
    <source>
        <dbReference type="EMBL" id="UQC75066.1"/>
    </source>
</evidence>
<feature type="transmembrane region" description="Helical" evidence="6">
    <location>
        <begin position="255"/>
        <end position="274"/>
    </location>
</feature>
<gene>
    <name evidence="8" type="ORF">CLUP02_01719</name>
</gene>
<accession>A0A9Q8W9J9</accession>
<feature type="transmembrane region" description="Helical" evidence="6">
    <location>
        <begin position="286"/>
        <end position="307"/>
    </location>
</feature>
<dbReference type="GO" id="GO:0016020">
    <property type="term" value="C:membrane"/>
    <property type="evidence" value="ECO:0007669"/>
    <property type="project" value="UniProtKB-SubCell"/>
</dbReference>
<dbReference type="GO" id="GO:0015179">
    <property type="term" value="F:L-amino acid transmembrane transporter activity"/>
    <property type="evidence" value="ECO:0007669"/>
    <property type="project" value="TreeGrafter"/>
</dbReference>
<evidence type="ECO:0000256" key="4">
    <source>
        <dbReference type="ARBA" id="ARBA00022989"/>
    </source>
</evidence>
<organism evidence="8 9">
    <name type="scientific">Colletotrichum lupini</name>
    <dbReference type="NCBI Taxonomy" id="145971"/>
    <lineage>
        <taxon>Eukaryota</taxon>
        <taxon>Fungi</taxon>
        <taxon>Dikarya</taxon>
        <taxon>Ascomycota</taxon>
        <taxon>Pezizomycotina</taxon>
        <taxon>Sordariomycetes</taxon>
        <taxon>Hypocreomycetidae</taxon>
        <taxon>Glomerellales</taxon>
        <taxon>Glomerellaceae</taxon>
        <taxon>Colletotrichum</taxon>
        <taxon>Colletotrichum acutatum species complex</taxon>
    </lineage>
</organism>
<evidence type="ECO:0000256" key="2">
    <source>
        <dbReference type="ARBA" id="ARBA00008066"/>
    </source>
</evidence>
<evidence type="ECO:0000259" key="7">
    <source>
        <dbReference type="Pfam" id="PF01490"/>
    </source>
</evidence>
<feature type="transmembrane region" description="Helical" evidence="6">
    <location>
        <begin position="507"/>
        <end position="532"/>
    </location>
</feature>
<proteinExistence type="inferred from homology"/>
<dbReference type="EMBL" id="CP019471">
    <property type="protein sequence ID" value="UQC75066.1"/>
    <property type="molecule type" value="Genomic_DNA"/>
</dbReference>
<comment type="subcellular location">
    <subcellularLocation>
        <location evidence="1">Membrane</location>
        <topology evidence="1">Multi-pass membrane protein</topology>
    </subcellularLocation>
</comment>
<evidence type="ECO:0000256" key="3">
    <source>
        <dbReference type="ARBA" id="ARBA00022692"/>
    </source>
</evidence>